<reference evidence="1" key="1">
    <citation type="submission" date="2018-05" db="EMBL/GenBank/DDBJ databases">
        <authorList>
            <person name="Lanie J.A."/>
            <person name="Ng W.-L."/>
            <person name="Kazmierczak K.M."/>
            <person name="Andrzejewski T.M."/>
            <person name="Davidsen T.M."/>
            <person name="Wayne K.J."/>
            <person name="Tettelin H."/>
            <person name="Glass J.I."/>
            <person name="Rusch D."/>
            <person name="Podicherti R."/>
            <person name="Tsui H.-C.T."/>
            <person name="Winkler M.E."/>
        </authorList>
    </citation>
    <scope>NUCLEOTIDE SEQUENCE</scope>
</reference>
<dbReference type="EMBL" id="UINC01079695">
    <property type="protein sequence ID" value="SVC21941.1"/>
    <property type="molecule type" value="Genomic_DNA"/>
</dbReference>
<name>A0A382KGT8_9ZZZZ</name>
<feature type="non-terminal residue" evidence="1">
    <location>
        <position position="1"/>
    </location>
</feature>
<evidence type="ECO:0000313" key="1">
    <source>
        <dbReference type="EMBL" id="SVC21941.1"/>
    </source>
</evidence>
<dbReference type="AlphaFoldDB" id="A0A382KGT8"/>
<protein>
    <submittedName>
        <fullName evidence="1">Uncharacterized protein</fullName>
    </submittedName>
</protein>
<sequence>RNVHVLPHTPLASTIMNDWKILMNEAMQLEGSDTIAAFSKFKECIGAAMSATQSSLNQNPAVGVAMESVYGALAAYAQQVMMELRAEDPGAGGVDHAFRSGQAYGVSCVLNHLFDSMRDPNTSSLEALDEFSDQMHDEILETCKQVDLAMILLDAKGDYCDE</sequence>
<organism evidence="1">
    <name type="scientific">marine metagenome</name>
    <dbReference type="NCBI Taxonomy" id="408172"/>
    <lineage>
        <taxon>unclassified sequences</taxon>
        <taxon>metagenomes</taxon>
        <taxon>ecological metagenomes</taxon>
    </lineage>
</organism>
<proteinExistence type="predicted"/>
<gene>
    <name evidence="1" type="ORF">METZ01_LOCUS274795</name>
</gene>
<accession>A0A382KGT8</accession>